<organism evidence="4 5">
    <name type="scientific">Massilia hydrophila</name>
    <dbReference type="NCBI Taxonomy" id="3044279"/>
    <lineage>
        <taxon>Bacteria</taxon>
        <taxon>Pseudomonadati</taxon>
        <taxon>Pseudomonadota</taxon>
        <taxon>Betaproteobacteria</taxon>
        <taxon>Burkholderiales</taxon>
        <taxon>Oxalobacteraceae</taxon>
        <taxon>Telluria group</taxon>
        <taxon>Massilia</taxon>
    </lineage>
</organism>
<keyword evidence="2" id="KW-0732">Signal</keyword>
<protein>
    <recommendedName>
        <fullName evidence="3">PcRGLX/YetA-like N-terminal RIFT barrel domain-containing protein</fullName>
    </recommendedName>
</protein>
<feature type="compositionally biased region" description="Basic and acidic residues" evidence="1">
    <location>
        <begin position="44"/>
        <end position="54"/>
    </location>
</feature>
<dbReference type="InterPro" id="IPR048329">
    <property type="entry name" value="PcRGLX_1st"/>
</dbReference>
<dbReference type="EMBL" id="JAHYBX010000007">
    <property type="protein sequence ID" value="MCA1857557.1"/>
    <property type="molecule type" value="Genomic_DNA"/>
</dbReference>
<evidence type="ECO:0000313" key="4">
    <source>
        <dbReference type="EMBL" id="MCA1857557.1"/>
    </source>
</evidence>
<gene>
    <name evidence="4" type="ORF">LE190_16715</name>
</gene>
<dbReference type="Pfam" id="PF19501">
    <property type="entry name" value="PcRGLX_1st"/>
    <property type="match status" value="1"/>
</dbReference>
<feature type="compositionally biased region" description="Basic and acidic residues" evidence="1">
    <location>
        <begin position="62"/>
        <end position="84"/>
    </location>
</feature>
<name>A0ABS7YEY0_9BURK</name>
<comment type="caution">
    <text evidence="4">The sequence shown here is derived from an EMBL/GenBank/DDBJ whole genome shotgun (WGS) entry which is preliminary data.</text>
</comment>
<evidence type="ECO:0000259" key="3">
    <source>
        <dbReference type="Pfam" id="PF19501"/>
    </source>
</evidence>
<reference evidence="4 5" key="1">
    <citation type="submission" date="2021-07" db="EMBL/GenBank/DDBJ databases">
        <title>Characterization of Violacein-producing bacteria and related species.</title>
        <authorList>
            <person name="Wilson H.S."/>
            <person name="De Leon M.E."/>
        </authorList>
    </citation>
    <scope>NUCLEOTIDE SEQUENCE [LARGE SCALE GENOMIC DNA]</scope>
    <source>
        <strain evidence="4 5">HSC-2F05</strain>
    </source>
</reference>
<proteinExistence type="predicted"/>
<accession>A0ABS7YEY0</accession>
<feature type="chain" id="PRO_5046938288" description="PcRGLX/YetA-like N-terminal RIFT barrel domain-containing protein" evidence="2">
    <location>
        <begin position="25"/>
        <end position="774"/>
    </location>
</feature>
<keyword evidence="5" id="KW-1185">Reference proteome</keyword>
<feature type="signal peptide" evidence="2">
    <location>
        <begin position="1"/>
        <end position="24"/>
    </location>
</feature>
<feature type="region of interest" description="Disordered" evidence="1">
    <location>
        <begin position="44"/>
        <end position="103"/>
    </location>
</feature>
<dbReference type="RefSeq" id="WP_225239759.1">
    <property type="nucleotide sequence ID" value="NZ_JAHYBX010000007.1"/>
</dbReference>
<sequence length="774" mass="83217">MFRSSALLTLLALLVLAAPSLVQAQPASSLPAGRGLDPRKVVESRYGKEARDDSGAFIGAAGKEKQDKQDKQDNGEQEKPEDKKQARKRPAANPDGPSAPAPLALPRAFKRIEGSLATVAIDNTGGAQAGEPVPVTFGQVFAPGAVARGQGLAGKTADGKPVALQVDAKARHPDGSLRHALISALLPRPATGAPLRIGLWPAERAAAAAPAAAGAELDVPEVSVIALIDGKRYTASTDGARAAPGGRWLAGPVASESQLAVPLRGPAGQAHPHLVARFALRSYPGAKRTRIDVTVENSWAYEPDPRTFTYDAEVVIGKESVWRHPALPHYRMARWRKLFWAGGDPGVEVRHDGAALIASRAVPNYDPALQISEKALSRLGDRWQGPVTEPMSTGLAENRMATTGGRSDIGLLPGWTASYVVSTDPRARRAMLGTADLAGSFSAHYRDKRTGLPISLLDYPYMTTLGQREHARNPATGKNEGFPPCVPREACASPHRHDVAHQPSLAYVPYLVTGDYYYLEELQFWAMFNAFSSNPHYRQGAKGLLKPYQVRGQAWALRTLAHAAYITPDAHPLKSHFLRILDSNLDWYHTRYVTNAQANRLGFVEENYAIVYLGKTGLAPWQDDFFTSAVGHVVELGFDKARPLLAWKANFPVQRMTGSGTCWIAASQYSLKVRDTPASAFYASIEQVYRASSKPEVLGAACASPEMAAALKLAPGEMPGYSKSSAGFPSNLQPALAYAAGAAGKAGREAWERFMARPVQPDYSGSPQFAIVPR</sequence>
<evidence type="ECO:0000256" key="2">
    <source>
        <dbReference type="SAM" id="SignalP"/>
    </source>
</evidence>
<evidence type="ECO:0000256" key="1">
    <source>
        <dbReference type="SAM" id="MobiDB-lite"/>
    </source>
</evidence>
<evidence type="ECO:0000313" key="5">
    <source>
        <dbReference type="Proteomes" id="UP001198602"/>
    </source>
</evidence>
<feature type="domain" description="PcRGLX/YetA-like N-terminal RIFT barrel" evidence="3">
    <location>
        <begin position="124"/>
        <end position="179"/>
    </location>
</feature>
<dbReference type="Proteomes" id="UP001198602">
    <property type="component" value="Unassembled WGS sequence"/>
</dbReference>